<dbReference type="SUPFAM" id="SSF159800">
    <property type="entry name" value="PrpR receptor domain-like"/>
    <property type="match status" value="1"/>
</dbReference>
<keyword evidence="8" id="KW-1185">Reference proteome</keyword>
<dbReference type="InterPro" id="IPR000014">
    <property type="entry name" value="PAS"/>
</dbReference>
<dbReference type="Pfam" id="PF06506">
    <property type="entry name" value="PrpR_N"/>
    <property type="match status" value="1"/>
</dbReference>
<keyword evidence="2" id="KW-0067">ATP-binding</keyword>
<evidence type="ECO:0000256" key="4">
    <source>
        <dbReference type="ARBA" id="ARBA00023163"/>
    </source>
</evidence>
<dbReference type="Gene3D" id="1.10.8.60">
    <property type="match status" value="1"/>
</dbReference>
<evidence type="ECO:0000259" key="5">
    <source>
        <dbReference type="PROSITE" id="PS50045"/>
    </source>
</evidence>
<accession>A0ABY4H282</accession>
<feature type="domain" description="Sigma-54 factor interaction" evidence="5">
    <location>
        <begin position="304"/>
        <end position="508"/>
    </location>
</feature>
<dbReference type="SUPFAM" id="SSF46689">
    <property type="entry name" value="Homeodomain-like"/>
    <property type="match status" value="1"/>
</dbReference>
<organism evidence="7 8">
    <name type="scientific">Halobacillus shinanisalinarum</name>
    <dbReference type="NCBI Taxonomy" id="2932258"/>
    <lineage>
        <taxon>Bacteria</taxon>
        <taxon>Bacillati</taxon>
        <taxon>Bacillota</taxon>
        <taxon>Bacilli</taxon>
        <taxon>Bacillales</taxon>
        <taxon>Bacillaceae</taxon>
        <taxon>Halobacillus</taxon>
    </lineage>
</organism>
<reference evidence="7 8" key="1">
    <citation type="submission" date="2022-04" db="EMBL/GenBank/DDBJ databases">
        <title>Halobacillus sp. isolated from saltern.</title>
        <authorList>
            <person name="Won M."/>
            <person name="Lee C.-M."/>
            <person name="Woen H.-Y."/>
            <person name="Kwon S.-W."/>
        </authorList>
    </citation>
    <scope>NUCLEOTIDE SEQUENCE [LARGE SCALE GENOMIC DNA]</scope>
    <source>
        <strain evidence="7 8">SSTM10-2</strain>
    </source>
</reference>
<keyword evidence="3" id="KW-0805">Transcription regulation</keyword>
<evidence type="ECO:0000256" key="2">
    <source>
        <dbReference type="ARBA" id="ARBA00022840"/>
    </source>
</evidence>
<dbReference type="Gene3D" id="1.10.10.60">
    <property type="entry name" value="Homeodomain-like"/>
    <property type="match status" value="1"/>
</dbReference>
<dbReference type="PROSITE" id="PS50045">
    <property type="entry name" value="SIGMA54_INTERACT_4"/>
    <property type="match status" value="1"/>
</dbReference>
<protein>
    <submittedName>
        <fullName evidence="7">PrpR N-terminal domain-containing protein</fullName>
    </submittedName>
</protein>
<dbReference type="Pfam" id="PF25601">
    <property type="entry name" value="AAA_lid_14"/>
    <property type="match status" value="1"/>
</dbReference>
<gene>
    <name evidence="7" type="ORF">MUO14_06285</name>
</gene>
<dbReference type="InterPro" id="IPR009057">
    <property type="entry name" value="Homeodomain-like_sf"/>
</dbReference>
<dbReference type="InterPro" id="IPR002078">
    <property type="entry name" value="Sigma_54_int"/>
</dbReference>
<dbReference type="Pfam" id="PF14532">
    <property type="entry name" value="Sigma54_activ_2"/>
    <property type="match status" value="1"/>
</dbReference>
<dbReference type="Gene3D" id="3.40.50.10660">
    <property type="entry name" value="PrpR receptor domain-like"/>
    <property type="match status" value="1"/>
</dbReference>
<evidence type="ECO:0000256" key="1">
    <source>
        <dbReference type="ARBA" id="ARBA00022741"/>
    </source>
</evidence>
<evidence type="ECO:0000313" key="8">
    <source>
        <dbReference type="Proteomes" id="UP000831880"/>
    </source>
</evidence>
<dbReference type="Gene3D" id="3.40.50.2300">
    <property type="match status" value="1"/>
</dbReference>
<dbReference type="InterPro" id="IPR010524">
    <property type="entry name" value="Sig_transdc_resp-reg_PrpR_N"/>
</dbReference>
<dbReference type="InterPro" id="IPR027417">
    <property type="entry name" value="P-loop_NTPase"/>
</dbReference>
<sequence>MIKVLVVAPYQGLAEAMKLWKFEQDQLSIDIHIGNLEEGVKIARNAESQGYDVIISRGGTASLIEEAVGMPVVDIKVTGYDMLRVFTLLKGMRGKAALVGFPNISQGASTICSILDMDVKTVTIQNEEEVAGHLKVLKQEKYGVVIGDVVTVQNAEKVGLQGILITSGKEAIMEAFDEAKRMHKLFDRLHRHHSLHAQLLDTLPQALLMVDANGKIIVENKILKEVLGAKDVMELPMINQMLSRVLEDKRSQWSKVEINHTMYEVYGYLADIKERIVCFLFQKSYFNKRVEGMQVATHTSHVPISGSSSIAIQMEDNLADYAKVDSSIWLEGEPGTGKMTFARNLHFEMFGQSAPIVLMDAEYLSSQDLKILIENEHPPLLEPGTFVCNNIHKLNLDAQGLMLKLLYRLSSQFRIIAVSDHSVHSLLEQGLFSHDLYYKMAKLNMHFLPLRERMEDIQEFIQSFITEAHTKNGCETIGIRPKALEILQNYHWPGNIDQLKQVTEELILNSSGYYVEPSGAAKVISKLKQGHSTEEDSSENLHIEGDLKHMEKTIIRKVMEQEGMNQSRAAKRLGINRTTLWRKLNS</sequence>
<evidence type="ECO:0000256" key="3">
    <source>
        <dbReference type="ARBA" id="ARBA00023015"/>
    </source>
</evidence>
<dbReference type="PANTHER" id="PTHR32071">
    <property type="entry name" value="TRANSCRIPTIONAL REGULATORY PROTEIN"/>
    <property type="match status" value="1"/>
</dbReference>
<dbReference type="InterPro" id="IPR002197">
    <property type="entry name" value="HTH_Fis"/>
</dbReference>
<dbReference type="Pfam" id="PF02954">
    <property type="entry name" value="HTH_8"/>
    <property type="match status" value="1"/>
</dbReference>
<dbReference type="PROSITE" id="PS50112">
    <property type="entry name" value="PAS"/>
    <property type="match status" value="1"/>
</dbReference>
<dbReference type="RefSeq" id="WP_244754354.1">
    <property type="nucleotide sequence ID" value="NZ_CP095074.1"/>
</dbReference>
<evidence type="ECO:0000313" key="7">
    <source>
        <dbReference type="EMBL" id="UOQ94555.1"/>
    </source>
</evidence>
<feature type="domain" description="PAS" evidence="6">
    <location>
        <begin position="192"/>
        <end position="228"/>
    </location>
</feature>
<dbReference type="Proteomes" id="UP000831880">
    <property type="component" value="Chromosome"/>
</dbReference>
<evidence type="ECO:0000259" key="6">
    <source>
        <dbReference type="PROSITE" id="PS50112"/>
    </source>
</evidence>
<dbReference type="Gene3D" id="3.40.50.300">
    <property type="entry name" value="P-loop containing nucleotide triphosphate hydrolases"/>
    <property type="match status" value="1"/>
</dbReference>
<name>A0ABY4H282_9BACI</name>
<proteinExistence type="predicted"/>
<keyword evidence="4" id="KW-0804">Transcription</keyword>
<keyword evidence="1" id="KW-0547">Nucleotide-binding</keyword>
<dbReference type="InterPro" id="IPR058031">
    <property type="entry name" value="AAA_lid_NorR"/>
</dbReference>
<dbReference type="EMBL" id="CP095074">
    <property type="protein sequence ID" value="UOQ94555.1"/>
    <property type="molecule type" value="Genomic_DNA"/>
</dbReference>
<dbReference type="PRINTS" id="PR01590">
    <property type="entry name" value="HTHFIS"/>
</dbReference>
<dbReference type="SUPFAM" id="SSF52540">
    <property type="entry name" value="P-loop containing nucleoside triphosphate hydrolases"/>
    <property type="match status" value="1"/>
</dbReference>